<dbReference type="Pfam" id="PF12937">
    <property type="entry name" value="F-box-like"/>
    <property type="match status" value="1"/>
</dbReference>
<gene>
    <name evidence="3" type="primary">Fbxo46-002</name>
</gene>
<proteinExistence type="evidence at transcript level"/>
<accession>A0A6F9DD90</accession>
<dbReference type="GO" id="GO:0031146">
    <property type="term" value="P:SCF-dependent proteasomal ubiquitin-dependent protein catabolic process"/>
    <property type="evidence" value="ECO:0007669"/>
    <property type="project" value="InterPro"/>
</dbReference>
<dbReference type="PROSITE" id="PS50181">
    <property type="entry name" value="FBOX"/>
    <property type="match status" value="1"/>
</dbReference>
<evidence type="ECO:0000313" key="3">
    <source>
        <dbReference type="EMBL" id="CAB3245348.1"/>
    </source>
</evidence>
<dbReference type="GO" id="GO:0000209">
    <property type="term" value="P:protein polyubiquitination"/>
    <property type="evidence" value="ECO:0007669"/>
    <property type="project" value="TreeGrafter"/>
</dbReference>
<feature type="region of interest" description="Disordered" evidence="1">
    <location>
        <begin position="1"/>
        <end position="27"/>
    </location>
</feature>
<dbReference type="PANTHER" id="PTHR16008">
    <property type="entry name" value="F-BOX ONLY PROTEIN 4"/>
    <property type="match status" value="1"/>
</dbReference>
<evidence type="ECO:0000256" key="1">
    <source>
        <dbReference type="SAM" id="MobiDB-lite"/>
    </source>
</evidence>
<protein>
    <submittedName>
        <fullName evidence="3">F-box only protein 4-like</fullName>
    </submittedName>
</protein>
<reference evidence="3" key="1">
    <citation type="submission" date="2020-04" db="EMBL/GenBank/DDBJ databases">
        <authorList>
            <person name="Neveu A P."/>
        </authorList>
    </citation>
    <scope>NUCLEOTIDE SEQUENCE</scope>
    <source>
        <tissue evidence="3">Whole embryo</tissue>
    </source>
</reference>
<dbReference type="AlphaFoldDB" id="A0A6F9DD90"/>
<evidence type="ECO:0000259" key="2">
    <source>
        <dbReference type="PROSITE" id="PS50181"/>
    </source>
</evidence>
<dbReference type="Gene3D" id="3.40.50.300">
    <property type="entry name" value="P-loop containing nucleotide triphosphate hydrolases"/>
    <property type="match status" value="2"/>
</dbReference>
<dbReference type="PANTHER" id="PTHR16008:SF4">
    <property type="entry name" value="F-BOX ONLY PROTEIN 4"/>
    <property type="match status" value="1"/>
</dbReference>
<dbReference type="InterPro" id="IPR001810">
    <property type="entry name" value="F-box_dom"/>
</dbReference>
<dbReference type="InterPro" id="IPR036047">
    <property type="entry name" value="F-box-like_dom_sf"/>
</dbReference>
<name>A0A6F9DD90_9ASCI</name>
<dbReference type="Gene3D" id="1.20.1280.50">
    <property type="match status" value="1"/>
</dbReference>
<dbReference type="GO" id="GO:0019005">
    <property type="term" value="C:SCF ubiquitin ligase complex"/>
    <property type="evidence" value="ECO:0007669"/>
    <property type="project" value="TreeGrafter"/>
</dbReference>
<dbReference type="EMBL" id="LR785118">
    <property type="protein sequence ID" value="CAB3245348.1"/>
    <property type="molecule type" value="mRNA"/>
</dbReference>
<sequence>MTKLKDGMTKSPRHMPTSHLTGPEVTPKDDTSLNEFKIDVVQLDDLPFYCKLIILSQLETTDICHLSMTSRHWSEMCRDQFLWRELLFRDINKWSHLSQKSTPLIPVHDLDLHDSHQDGENVSSNNVYLDFHQQLCARGNVNYKALYFHSAYQRQQDKQIIGLVSNNSPAIDVVTDSTTMPQQGNQSLAASSQSFPRFLRSLWMRMRSGSGEVIMMGPGMESPNTSKIFRRLLWARPDLLMTVRLLPGSQDGVGSGVELEFKGEKRFNLIALYSGNRRDRQRRVGLKRLQESNILVEVSPEETETTSANDSETKSDVNALPKFQLREPVDNFLKERDMNCRLIYVVDATNDQPFEQLSYNRLELQAVVSGIRSYETEQAQQHTNTTEENNAHMPDASAFSSIMNFTGISGLQHPSNRRPLLVLCCTENALSPRIPCIEIASLLDLASINDRPWYVQDVTVDNLNGLEDGLVWLFKQL</sequence>
<dbReference type="InterPro" id="IPR039588">
    <property type="entry name" value="FBXO4"/>
</dbReference>
<organism evidence="3">
    <name type="scientific">Phallusia mammillata</name>
    <dbReference type="NCBI Taxonomy" id="59560"/>
    <lineage>
        <taxon>Eukaryota</taxon>
        <taxon>Metazoa</taxon>
        <taxon>Chordata</taxon>
        <taxon>Tunicata</taxon>
        <taxon>Ascidiacea</taxon>
        <taxon>Phlebobranchia</taxon>
        <taxon>Ascidiidae</taxon>
        <taxon>Phallusia</taxon>
    </lineage>
</organism>
<feature type="domain" description="F-box" evidence="2">
    <location>
        <begin position="40"/>
        <end position="86"/>
    </location>
</feature>
<dbReference type="SUPFAM" id="SSF81383">
    <property type="entry name" value="F-box domain"/>
    <property type="match status" value="1"/>
</dbReference>
<dbReference type="InterPro" id="IPR027417">
    <property type="entry name" value="P-loop_NTPase"/>
</dbReference>